<evidence type="ECO:0000313" key="2">
    <source>
        <dbReference type="EMBL" id="MCC0179762.1"/>
    </source>
</evidence>
<organism evidence="2 3">
    <name type="scientific">Waterburya agarophytonicola KI4</name>
    <dbReference type="NCBI Taxonomy" id="2874699"/>
    <lineage>
        <taxon>Bacteria</taxon>
        <taxon>Bacillati</taxon>
        <taxon>Cyanobacteriota</taxon>
        <taxon>Cyanophyceae</taxon>
        <taxon>Pleurocapsales</taxon>
        <taxon>Hyellaceae</taxon>
        <taxon>Waterburya</taxon>
        <taxon>Waterburya agarophytonicola</taxon>
    </lineage>
</organism>
<gene>
    <name evidence="2" type="ORF">I4641_22735</name>
</gene>
<feature type="compositionally biased region" description="Basic residues" evidence="1">
    <location>
        <begin position="23"/>
        <end position="33"/>
    </location>
</feature>
<accession>A0A964BZN8</accession>
<evidence type="ECO:0000256" key="1">
    <source>
        <dbReference type="SAM" id="MobiDB-lite"/>
    </source>
</evidence>
<protein>
    <submittedName>
        <fullName evidence="2">Uncharacterized protein</fullName>
    </submittedName>
</protein>
<dbReference type="Proteomes" id="UP000729733">
    <property type="component" value="Unassembled WGS sequence"/>
</dbReference>
<comment type="caution">
    <text evidence="2">The sequence shown here is derived from an EMBL/GenBank/DDBJ whole genome shotgun (WGS) entry which is preliminary data.</text>
</comment>
<name>A0A964BZN8_9CYAN</name>
<proteinExistence type="predicted"/>
<sequence length="63" mass="7355">MSSYLFFSRLIQDIIAEKIPPRQGRHNPRVVKKTRSEFPNKKPIHRETSVSSKKPNFAIFNSV</sequence>
<reference evidence="2" key="1">
    <citation type="journal article" date="2021" name="Antonie Van Leeuwenhoek">
        <title>Draft genome and description of Waterburya agarophytonicola gen. nov. sp. nov. (Pleurocapsales, Cyanobacteria): a seaweed symbiont.</title>
        <authorList>
            <person name="Bonthond G."/>
            <person name="Shalygin S."/>
            <person name="Bayer T."/>
            <person name="Weinberger F."/>
        </authorList>
    </citation>
    <scope>NUCLEOTIDE SEQUENCE</scope>
    <source>
        <strain evidence="2">KI4</strain>
    </source>
</reference>
<feature type="compositionally biased region" description="Basic and acidic residues" evidence="1">
    <location>
        <begin position="34"/>
        <end position="48"/>
    </location>
</feature>
<evidence type="ECO:0000313" key="3">
    <source>
        <dbReference type="Proteomes" id="UP000729733"/>
    </source>
</evidence>
<dbReference type="EMBL" id="JADWDC010000111">
    <property type="protein sequence ID" value="MCC0179762.1"/>
    <property type="molecule type" value="Genomic_DNA"/>
</dbReference>
<keyword evidence="3" id="KW-1185">Reference proteome</keyword>
<dbReference type="AlphaFoldDB" id="A0A964BZN8"/>
<feature type="region of interest" description="Disordered" evidence="1">
    <location>
        <begin position="21"/>
        <end position="51"/>
    </location>
</feature>